<keyword evidence="1" id="KW-0472">Membrane</keyword>
<dbReference type="AlphaFoldDB" id="A0A284S2Y0"/>
<gene>
    <name evidence="3" type="ORF">ARMOST_18865</name>
</gene>
<dbReference type="PANTHER" id="PTHR40465:SF1">
    <property type="entry name" value="DUF6534 DOMAIN-CONTAINING PROTEIN"/>
    <property type="match status" value="1"/>
</dbReference>
<name>A0A284S2Y0_ARMOS</name>
<feature type="domain" description="DUF6534" evidence="2">
    <location>
        <begin position="174"/>
        <end position="262"/>
    </location>
</feature>
<accession>A0A284S2Y0</accession>
<feature type="transmembrane region" description="Helical" evidence="1">
    <location>
        <begin position="98"/>
        <end position="119"/>
    </location>
</feature>
<dbReference type="EMBL" id="FUEG01000028">
    <property type="protein sequence ID" value="SJL15372.1"/>
    <property type="molecule type" value="Genomic_DNA"/>
</dbReference>
<protein>
    <recommendedName>
        <fullName evidence="2">DUF6534 domain-containing protein</fullName>
    </recommendedName>
</protein>
<proteinExistence type="predicted"/>
<keyword evidence="1" id="KW-1133">Transmembrane helix</keyword>
<dbReference type="OrthoDB" id="2933288at2759"/>
<sequence>MSSQPSTATPRSLGDTLGALYIGSTIAAILFGITNLQTVIYYKKYPHDWWLFRYSVALLWVLDALHVALSTHALYVYLIDMFGDFAGVLVHSVWSFKVQMGINIIIVIYVQQLYAIRLWKFGRHFHKNLSGLVFFAVAVSFGAGLCILYGIYITPNFSAISDIKTAIYIFFAMATAADFAIAPMMWYYLHRVRVATDFSSTASLLLGLMRLVVVSGLAISACSLLALISYVAWPETLIFLGVEFIIPKLYINSLLAMLNYRREHVESNNSSAELGELSTLAVLQITSHTSEGSIAGATISVPLSESLFEDKLDH</sequence>
<reference evidence="4" key="1">
    <citation type="journal article" date="2017" name="Nat. Ecol. Evol.">
        <title>Genome expansion and lineage-specific genetic innovations in the forest pathogenic fungi Armillaria.</title>
        <authorList>
            <person name="Sipos G."/>
            <person name="Prasanna A.N."/>
            <person name="Walter M.C."/>
            <person name="O'Connor E."/>
            <person name="Balint B."/>
            <person name="Krizsan K."/>
            <person name="Kiss B."/>
            <person name="Hess J."/>
            <person name="Varga T."/>
            <person name="Slot J."/>
            <person name="Riley R."/>
            <person name="Boka B."/>
            <person name="Rigling D."/>
            <person name="Barry K."/>
            <person name="Lee J."/>
            <person name="Mihaltcheva S."/>
            <person name="LaButti K."/>
            <person name="Lipzen A."/>
            <person name="Waldron R."/>
            <person name="Moloney N.M."/>
            <person name="Sperisen C."/>
            <person name="Kredics L."/>
            <person name="Vagvoelgyi C."/>
            <person name="Patrignani A."/>
            <person name="Fitzpatrick D."/>
            <person name="Nagy I."/>
            <person name="Doyle S."/>
            <person name="Anderson J.B."/>
            <person name="Grigoriev I.V."/>
            <person name="Gueldener U."/>
            <person name="Muensterkoetter M."/>
            <person name="Nagy L.G."/>
        </authorList>
    </citation>
    <scope>NUCLEOTIDE SEQUENCE [LARGE SCALE GENOMIC DNA]</scope>
    <source>
        <strain evidence="4">C18/9</strain>
    </source>
</reference>
<feature type="transmembrane region" description="Helical" evidence="1">
    <location>
        <begin position="208"/>
        <end position="231"/>
    </location>
</feature>
<evidence type="ECO:0000259" key="2">
    <source>
        <dbReference type="Pfam" id="PF20152"/>
    </source>
</evidence>
<dbReference type="OMA" id="KANQTHV"/>
<dbReference type="Proteomes" id="UP000219338">
    <property type="component" value="Unassembled WGS sequence"/>
</dbReference>
<feature type="transmembrane region" description="Helical" evidence="1">
    <location>
        <begin position="20"/>
        <end position="42"/>
    </location>
</feature>
<feature type="transmembrane region" description="Helical" evidence="1">
    <location>
        <begin position="54"/>
        <end position="78"/>
    </location>
</feature>
<feature type="transmembrane region" description="Helical" evidence="1">
    <location>
        <begin position="237"/>
        <end position="258"/>
    </location>
</feature>
<keyword evidence="1" id="KW-0812">Transmembrane</keyword>
<evidence type="ECO:0000256" key="1">
    <source>
        <dbReference type="SAM" id="Phobius"/>
    </source>
</evidence>
<evidence type="ECO:0000313" key="4">
    <source>
        <dbReference type="Proteomes" id="UP000219338"/>
    </source>
</evidence>
<dbReference type="STRING" id="47428.A0A284S2Y0"/>
<evidence type="ECO:0000313" key="3">
    <source>
        <dbReference type="EMBL" id="SJL15372.1"/>
    </source>
</evidence>
<feature type="transmembrane region" description="Helical" evidence="1">
    <location>
        <begin position="131"/>
        <end position="153"/>
    </location>
</feature>
<keyword evidence="4" id="KW-1185">Reference proteome</keyword>
<dbReference type="PANTHER" id="PTHR40465">
    <property type="entry name" value="CHROMOSOME 1, WHOLE GENOME SHOTGUN SEQUENCE"/>
    <property type="match status" value="1"/>
</dbReference>
<feature type="transmembrane region" description="Helical" evidence="1">
    <location>
        <begin position="165"/>
        <end position="188"/>
    </location>
</feature>
<dbReference type="Pfam" id="PF20152">
    <property type="entry name" value="DUF6534"/>
    <property type="match status" value="1"/>
</dbReference>
<organism evidence="3 4">
    <name type="scientific">Armillaria ostoyae</name>
    <name type="common">Armillaria root rot fungus</name>
    <dbReference type="NCBI Taxonomy" id="47428"/>
    <lineage>
        <taxon>Eukaryota</taxon>
        <taxon>Fungi</taxon>
        <taxon>Dikarya</taxon>
        <taxon>Basidiomycota</taxon>
        <taxon>Agaricomycotina</taxon>
        <taxon>Agaricomycetes</taxon>
        <taxon>Agaricomycetidae</taxon>
        <taxon>Agaricales</taxon>
        <taxon>Marasmiineae</taxon>
        <taxon>Physalacriaceae</taxon>
        <taxon>Armillaria</taxon>
    </lineage>
</organism>
<dbReference type="InterPro" id="IPR045339">
    <property type="entry name" value="DUF6534"/>
</dbReference>